<dbReference type="EMBL" id="QLTT01000002">
    <property type="protein sequence ID" value="RAS68194.1"/>
    <property type="molecule type" value="Genomic_DNA"/>
</dbReference>
<evidence type="ECO:0000313" key="1">
    <source>
        <dbReference type="EMBL" id="RAS68194.1"/>
    </source>
</evidence>
<dbReference type="Proteomes" id="UP000248714">
    <property type="component" value="Unassembled WGS sequence"/>
</dbReference>
<dbReference type="RefSeq" id="WP_170166376.1">
    <property type="nucleotide sequence ID" value="NZ_QLTT01000002.1"/>
</dbReference>
<protein>
    <submittedName>
        <fullName evidence="1">Uncharacterized protein</fullName>
    </submittedName>
</protein>
<accession>A0ABX9EC39</accession>
<evidence type="ECO:0000313" key="2">
    <source>
        <dbReference type="Proteomes" id="UP000248714"/>
    </source>
</evidence>
<organism evidence="1 2">
    <name type="scientific">Lentzea atacamensis</name>
    <dbReference type="NCBI Taxonomy" id="531938"/>
    <lineage>
        <taxon>Bacteria</taxon>
        <taxon>Bacillati</taxon>
        <taxon>Actinomycetota</taxon>
        <taxon>Actinomycetes</taxon>
        <taxon>Pseudonocardiales</taxon>
        <taxon>Pseudonocardiaceae</taxon>
        <taxon>Lentzea</taxon>
    </lineage>
</organism>
<name>A0ABX9EC39_9PSEU</name>
<reference evidence="1 2" key="1">
    <citation type="submission" date="2018-06" db="EMBL/GenBank/DDBJ databases">
        <title>Genomic Encyclopedia of Type Strains, Phase IV (KMG-IV): sequencing the most valuable type-strain genomes for metagenomic binning, comparative biology and taxonomic classification.</title>
        <authorList>
            <person name="Goeker M."/>
        </authorList>
    </citation>
    <scope>NUCLEOTIDE SEQUENCE [LARGE SCALE GENOMIC DNA]</scope>
    <source>
        <strain evidence="1 2">DSM 45479</strain>
    </source>
</reference>
<sequence length="72" mass="8441">MKLQRDQVVAATLVGTVVVVLGFASGIGRVPLTCRSRWRTTPRRFRIFRRGRTFRLRNTRTRAHPLPRRDPR</sequence>
<proteinExistence type="predicted"/>
<keyword evidence="2" id="KW-1185">Reference proteome</keyword>
<gene>
    <name evidence="1" type="ORF">C8D87_102257</name>
</gene>
<comment type="caution">
    <text evidence="1">The sequence shown here is derived from an EMBL/GenBank/DDBJ whole genome shotgun (WGS) entry which is preliminary data.</text>
</comment>